<dbReference type="PANTHER" id="PTHR35007">
    <property type="entry name" value="INTEGRAL MEMBRANE PROTEIN-RELATED"/>
    <property type="match status" value="1"/>
</dbReference>
<dbReference type="KEGG" id="ntr:B0W44_07445"/>
<dbReference type="GO" id="GO:0005886">
    <property type="term" value="C:plasma membrane"/>
    <property type="evidence" value="ECO:0007669"/>
    <property type="project" value="UniProtKB-SubCell"/>
</dbReference>
<dbReference type="Pfam" id="PF00482">
    <property type="entry name" value="T2SSF"/>
    <property type="match status" value="1"/>
</dbReference>
<evidence type="ECO:0000313" key="8">
    <source>
        <dbReference type="EMBL" id="AQS55641.1"/>
    </source>
</evidence>
<feature type="transmembrane region" description="Helical" evidence="6">
    <location>
        <begin position="257"/>
        <end position="279"/>
    </location>
</feature>
<keyword evidence="5 6" id="KW-0472">Membrane</keyword>
<keyword evidence="4 6" id="KW-1133">Transmembrane helix</keyword>
<dbReference type="PANTHER" id="PTHR35007:SF1">
    <property type="entry name" value="PILUS ASSEMBLY PROTEIN"/>
    <property type="match status" value="1"/>
</dbReference>
<evidence type="ECO:0000256" key="5">
    <source>
        <dbReference type="ARBA" id="ARBA00023136"/>
    </source>
</evidence>
<keyword evidence="9" id="KW-1185">Reference proteome</keyword>
<dbReference type="InterPro" id="IPR018076">
    <property type="entry name" value="T2SS_GspF_dom"/>
</dbReference>
<dbReference type="STRING" id="1471761.B0W44_07445"/>
<feature type="transmembrane region" description="Helical" evidence="6">
    <location>
        <begin position="228"/>
        <end position="245"/>
    </location>
</feature>
<keyword evidence="3 6" id="KW-0812">Transmembrane</keyword>
<organism evidence="8 9">
    <name type="scientific">Novibacillus thermophilus</name>
    <dbReference type="NCBI Taxonomy" id="1471761"/>
    <lineage>
        <taxon>Bacteria</taxon>
        <taxon>Bacillati</taxon>
        <taxon>Bacillota</taxon>
        <taxon>Bacilli</taxon>
        <taxon>Bacillales</taxon>
        <taxon>Thermoactinomycetaceae</taxon>
        <taxon>Novibacillus</taxon>
    </lineage>
</organism>
<evidence type="ECO:0000256" key="3">
    <source>
        <dbReference type="ARBA" id="ARBA00022692"/>
    </source>
</evidence>
<dbReference type="RefSeq" id="WP_077719510.1">
    <property type="nucleotide sequence ID" value="NZ_CP019699.1"/>
</dbReference>
<feature type="transmembrane region" description="Helical" evidence="6">
    <location>
        <begin position="6"/>
        <end position="24"/>
    </location>
</feature>
<protein>
    <recommendedName>
        <fullName evidence="7">Type II secretion system protein GspF domain-containing protein</fullName>
    </recommendedName>
</protein>
<proteinExistence type="predicted"/>
<dbReference type="AlphaFoldDB" id="A0A1U9K6I6"/>
<evidence type="ECO:0000259" key="7">
    <source>
        <dbReference type="Pfam" id="PF00482"/>
    </source>
</evidence>
<keyword evidence="2" id="KW-1003">Cell membrane</keyword>
<dbReference type="EMBL" id="CP019699">
    <property type="protein sequence ID" value="AQS55641.1"/>
    <property type="molecule type" value="Genomic_DNA"/>
</dbReference>
<reference evidence="8 9" key="1">
    <citation type="journal article" date="2015" name="Int. J. Syst. Evol. Microbiol.">
        <title>Novibacillus thermophilus gen. nov., sp. nov., a Gram-staining-negative and moderately thermophilic member of the family Thermoactinomycetaceae.</title>
        <authorList>
            <person name="Yang G."/>
            <person name="Chen J."/>
            <person name="Zhou S."/>
        </authorList>
    </citation>
    <scope>NUCLEOTIDE SEQUENCE [LARGE SCALE GENOMIC DNA]</scope>
    <source>
        <strain evidence="8 9">SG-1</strain>
    </source>
</reference>
<comment type="subcellular location">
    <subcellularLocation>
        <location evidence="1">Cell membrane</location>
        <topology evidence="1">Multi-pass membrane protein</topology>
    </subcellularLocation>
</comment>
<dbReference type="Proteomes" id="UP000188603">
    <property type="component" value="Chromosome"/>
</dbReference>
<evidence type="ECO:0000256" key="6">
    <source>
        <dbReference type="SAM" id="Phobius"/>
    </source>
</evidence>
<feature type="domain" description="Type II secretion system protein GspF" evidence="7">
    <location>
        <begin position="132"/>
        <end position="245"/>
    </location>
</feature>
<evidence type="ECO:0000313" key="9">
    <source>
        <dbReference type="Proteomes" id="UP000188603"/>
    </source>
</evidence>
<feature type="transmembrane region" description="Helical" evidence="6">
    <location>
        <begin position="84"/>
        <end position="103"/>
    </location>
</feature>
<feature type="transmembrane region" description="Helical" evidence="6">
    <location>
        <begin position="62"/>
        <end position="78"/>
    </location>
</feature>
<evidence type="ECO:0000256" key="4">
    <source>
        <dbReference type="ARBA" id="ARBA00022989"/>
    </source>
</evidence>
<accession>A0A1U9K6I6</accession>
<dbReference type="OrthoDB" id="2112217at2"/>
<gene>
    <name evidence="8" type="ORF">B0W44_07445</name>
</gene>
<evidence type="ECO:0000256" key="2">
    <source>
        <dbReference type="ARBA" id="ARBA00022475"/>
    </source>
</evidence>
<name>A0A1U9K6I6_9BACL</name>
<sequence>MFLLNVAVPVLLFVLIFSVSYMFMNRNRMHEPKQHVKKAPKWFRPIAQLSDAAGLSITADRWLFYTAIGVVAGAIGGYGLKNVFVGMLLCILFGYLPTFFIAYKATRYRMNMMDSLSSGIEVFSAEYVAVKNLARSFDHASKQLPEPIKSEFARIAREMYTGYRVHEVLEGFRRRVNNRWARQFVNLLLLREERGADIEDGLFNLVKQMKTSQIETQREKAEMAQTRMIHLILMISAMGLFLYNLPGNYGFVTTEPLGRSIVTVVAVLLLVSLAIFIMLDRKEVE</sequence>
<evidence type="ECO:0000256" key="1">
    <source>
        <dbReference type="ARBA" id="ARBA00004651"/>
    </source>
</evidence>